<dbReference type="Proteomes" id="UP000286268">
    <property type="component" value="Chromosome"/>
</dbReference>
<dbReference type="EMBL" id="CP025746">
    <property type="protein sequence ID" value="QAA30378.1"/>
    <property type="molecule type" value="Genomic_DNA"/>
</dbReference>
<accession>A0A3R5V514</accession>
<dbReference type="KEGG" id="cmah:C1I91_01035"/>
<dbReference type="InterPro" id="IPR009574">
    <property type="entry name" value="DUF1189"/>
</dbReference>
<keyword evidence="1" id="KW-1133">Transmembrane helix</keyword>
<evidence type="ECO:0000256" key="1">
    <source>
        <dbReference type="SAM" id="Phobius"/>
    </source>
</evidence>
<feature type="transmembrane region" description="Helical" evidence="1">
    <location>
        <begin position="210"/>
        <end position="230"/>
    </location>
</feature>
<proteinExistence type="predicted"/>
<dbReference type="RefSeq" id="WP_128210828.1">
    <property type="nucleotide sequence ID" value="NZ_CP025746.1"/>
</dbReference>
<evidence type="ECO:0008006" key="4">
    <source>
        <dbReference type="Google" id="ProtNLM"/>
    </source>
</evidence>
<name>A0A3R5V514_9CLOT</name>
<evidence type="ECO:0000313" key="3">
    <source>
        <dbReference type="Proteomes" id="UP000286268"/>
    </source>
</evidence>
<feature type="transmembrane region" description="Helical" evidence="1">
    <location>
        <begin position="181"/>
        <end position="198"/>
    </location>
</feature>
<keyword evidence="1" id="KW-0472">Membrane</keyword>
<dbReference type="Pfam" id="PF06691">
    <property type="entry name" value="DUF1189"/>
    <property type="match status" value="1"/>
</dbReference>
<dbReference type="OrthoDB" id="1935735at2"/>
<evidence type="ECO:0000313" key="2">
    <source>
        <dbReference type="EMBL" id="QAA30378.1"/>
    </source>
</evidence>
<feature type="transmembrane region" description="Helical" evidence="1">
    <location>
        <begin position="154"/>
        <end position="175"/>
    </location>
</feature>
<dbReference type="AlphaFoldDB" id="A0A3R5V514"/>
<keyword evidence="1" id="KW-0812">Transmembrane</keyword>
<reference evidence="2 3" key="1">
    <citation type="submission" date="2018-01" db="EMBL/GenBank/DDBJ databases">
        <title>Genome Sequencing and Assembly of Anaerobacter polyendosporus strain CT4.</title>
        <authorList>
            <person name="Tachaapaikoon C."/>
            <person name="Sutheeworapong S."/>
            <person name="Jenjaroenpun P."/>
            <person name="Wongsurawat T."/>
            <person name="Nookeaw I."/>
            <person name="Cheawchanlertfa P."/>
            <person name="Kosugi A."/>
            <person name="Cheevadhanarak S."/>
            <person name="Ratanakhanokchai K."/>
        </authorList>
    </citation>
    <scope>NUCLEOTIDE SEQUENCE [LARGE SCALE GENOMIC DNA]</scope>
    <source>
        <strain evidence="2 3">CT4</strain>
    </source>
</reference>
<organism evidence="2 3">
    <name type="scientific">Clostridium manihotivorum</name>
    <dbReference type="NCBI Taxonomy" id="2320868"/>
    <lineage>
        <taxon>Bacteria</taxon>
        <taxon>Bacillati</taxon>
        <taxon>Bacillota</taxon>
        <taxon>Clostridia</taxon>
        <taxon>Eubacteriales</taxon>
        <taxon>Clostridiaceae</taxon>
        <taxon>Clostridium</taxon>
    </lineage>
</organism>
<feature type="transmembrane region" description="Helical" evidence="1">
    <location>
        <begin position="236"/>
        <end position="254"/>
    </location>
</feature>
<protein>
    <recommendedName>
        <fullName evidence="4">DUF1189 domain-containing protein</fullName>
    </recommendedName>
</protein>
<gene>
    <name evidence="2" type="ORF">C1I91_01035</name>
</gene>
<sequence>MTKKDRFFKKFIKSIVDVKYYVNFNKETLGRAFMYLFLMSLLLGTLNSIKPMYSGVTGVSKAIKELDKNSVDFKLENGVLNVSNSPFTYEDGDTYIIVDTTKNASEFDKASIKSNEKSTMYIFKDKLIIEQDFKDTQEVKYSDLGNVTFTKADLVHLMGWVKIFVAIIIPLWIIVMFIGHMFSALIVAVIGLLINIFIKAKVDFENLYKLAIYSLTLPTIVDILRVAFGLNVPHSYKIYILITLIYLGLALKAIKDDNNRMELSEL</sequence>
<keyword evidence="3" id="KW-1185">Reference proteome</keyword>